<comment type="caution">
    <text evidence="2">The sequence shown here is derived from an EMBL/GenBank/DDBJ whole genome shotgun (WGS) entry which is preliminary data.</text>
</comment>
<evidence type="ECO:0000259" key="1">
    <source>
        <dbReference type="Pfam" id="PF04149"/>
    </source>
</evidence>
<sequence length="69" mass="7548">MNSRKPSVEWRKSTYSGHEGGSCVEVSNLAPMIGVRDSKDPEGPRLAFSAAAWRTFTTQIKADRHDLGG</sequence>
<dbReference type="Proteomes" id="UP001501710">
    <property type="component" value="Unassembled WGS sequence"/>
</dbReference>
<proteinExistence type="predicted"/>
<name>A0ABP8CNK3_9ACTN</name>
<dbReference type="EMBL" id="BAABAS010000028">
    <property type="protein sequence ID" value="GAA4241445.1"/>
    <property type="molecule type" value="Genomic_DNA"/>
</dbReference>
<organism evidence="2 3">
    <name type="scientific">Actinomadura meridiana</name>
    <dbReference type="NCBI Taxonomy" id="559626"/>
    <lineage>
        <taxon>Bacteria</taxon>
        <taxon>Bacillati</taxon>
        <taxon>Actinomycetota</taxon>
        <taxon>Actinomycetes</taxon>
        <taxon>Streptosporangiales</taxon>
        <taxon>Thermomonosporaceae</taxon>
        <taxon>Actinomadura</taxon>
    </lineage>
</organism>
<feature type="domain" description="DUF397" evidence="1">
    <location>
        <begin position="9"/>
        <end position="61"/>
    </location>
</feature>
<gene>
    <name evidence="2" type="ORF">GCM10022254_70300</name>
</gene>
<keyword evidence="3" id="KW-1185">Reference proteome</keyword>
<reference evidence="3" key="1">
    <citation type="journal article" date="2019" name="Int. J. Syst. Evol. Microbiol.">
        <title>The Global Catalogue of Microorganisms (GCM) 10K type strain sequencing project: providing services to taxonomists for standard genome sequencing and annotation.</title>
        <authorList>
            <consortium name="The Broad Institute Genomics Platform"/>
            <consortium name="The Broad Institute Genome Sequencing Center for Infectious Disease"/>
            <person name="Wu L."/>
            <person name="Ma J."/>
        </authorList>
    </citation>
    <scope>NUCLEOTIDE SEQUENCE [LARGE SCALE GENOMIC DNA]</scope>
    <source>
        <strain evidence="3">JCM 17440</strain>
    </source>
</reference>
<evidence type="ECO:0000313" key="3">
    <source>
        <dbReference type="Proteomes" id="UP001501710"/>
    </source>
</evidence>
<protein>
    <submittedName>
        <fullName evidence="2">DUF397 domain-containing protein</fullName>
    </submittedName>
</protein>
<dbReference type="RefSeq" id="WP_344906438.1">
    <property type="nucleotide sequence ID" value="NZ_BAABAS010000028.1"/>
</dbReference>
<dbReference type="InterPro" id="IPR007278">
    <property type="entry name" value="DUF397"/>
</dbReference>
<dbReference type="Pfam" id="PF04149">
    <property type="entry name" value="DUF397"/>
    <property type="match status" value="1"/>
</dbReference>
<evidence type="ECO:0000313" key="2">
    <source>
        <dbReference type="EMBL" id="GAA4241445.1"/>
    </source>
</evidence>
<accession>A0ABP8CNK3</accession>